<proteinExistence type="predicted"/>
<dbReference type="Proteomes" id="UP000310200">
    <property type="component" value="Unassembled WGS sequence"/>
</dbReference>
<accession>A0A4S2KP07</accession>
<dbReference type="AlphaFoldDB" id="A0A4S2KP07"/>
<evidence type="ECO:0000313" key="2">
    <source>
        <dbReference type="EMBL" id="TGZ51330.1"/>
    </source>
</evidence>
<keyword evidence="3" id="KW-1185">Reference proteome</keyword>
<feature type="compositionally biased region" description="Basic and acidic residues" evidence="1">
    <location>
        <begin position="60"/>
        <end position="74"/>
    </location>
</feature>
<feature type="region of interest" description="Disordered" evidence="1">
    <location>
        <begin position="42"/>
        <end position="74"/>
    </location>
</feature>
<dbReference type="EMBL" id="QBLH01001725">
    <property type="protein sequence ID" value="TGZ51330.1"/>
    <property type="molecule type" value="Genomic_DNA"/>
</dbReference>
<evidence type="ECO:0000313" key="3">
    <source>
        <dbReference type="Proteomes" id="UP000310200"/>
    </source>
</evidence>
<feature type="compositionally biased region" description="Polar residues" evidence="1">
    <location>
        <begin position="42"/>
        <end position="52"/>
    </location>
</feature>
<organism evidence="2 3">
    <name type="scientific">Temnothorax longispinosus</name>
    <dbReference type="NCBI Taxonomy" id="300112"/>
    <lineage>
        <taxon>Eukaryota</taxon>
        <taxon>Metazoa</taxon>
        <taxon>Ecdysozoa</taxon>
        <taxon>Arthropoda</taxon>
        <taxon>Hexapoda</taxon>
        <taxon>Insecta</taxon>
        <taxon>Pterygota</taxon>
        <taxon>Neoptera</taxon>
        <taxon>Endopterygota</taxon>
        <taxon>Hymenoptera</taxon>
        <taxon>Apocrita</taxon>
        <taxon>Aculeata</taxon>
        <taxon>Formicoidea</taxon>
        <taxon>Formicidae</taxon>
        <taxon>Myrmicinae</taxon>
        <taxon>Temnothorax</taxon>
    </lineage>
</organism>
<comment type="caution">
    <text evidence="2">The sequence shown here is derived from an EMBL/GenBank/DDBJ whole genome shotgun (WGS) entry which is preliminary data.</text>
</comment>
<evidence type="ECO:0000256" key="1">
    <source>
        <dbReference type="SAM" id="MobiDB-lite"/>
    </source>
</evidence>
<name>A0A4S2KP07_9HYME</name>
<protein>
    <submittedName>
        <fullName evidence="2">Uncharacterized protein</fullName>
    </submittedName>
</protein>
<reference evidence="2 3" key="1">
    <citation type="journal article" date="2019" name="Philos. Trans. R. Soc. Lond., B, Biol. Sci.">
        <title>Ant behaviour and brain gene expression of defending hosts depend on the ecological success of the intruding social parasite.</title>
        <authorList>
            <person name="Kaur R."/>
            <person name="Stoldt M."/>
            <person name="Jongepier E."/>
            <person name="Feldmeyer B."/>
            <person name="Menzel F."/>
            <person name="Bornberg-Bauer E."/>
            <person name="Foitzik S."/>
        </authorList>
    </citation>
    <scope>NUCLEOTIDE SEQUENCE [LARGE SCALE GENOMIC DNA]</scope>
    <source>
        <tissue evidence="2">Whole body</tissue>
    </source>
</reference>
<gene>
    <name evidence="2" type="ORF">DBV15_06431</name>
</gene>
<sequence>MQPKLNRRRSVCALYEQPRLLCLLHSSCLAFPKVEIRISPRSAKSTALNASPLNEEEFEKPDHDDEPLGRTGER</sequence>